<sequence length="60" mass="7269">MQYRILRRKFRLPVKIVIGVQKFPFCSHAWLVWKQGDKAVFELNENIIRYTIIFDSDNLI</sequence>
<evidence type="ECO:0000313" key="1">
    <source>
        <dbReference type="EMBL" id="BCJ98343.1"/>
    </source>
</evidence>
<dbReference type="AlphaFoldDB" id="A0A7I8DIQ8"/>
<accession>A0A7I8DIQ8</accession>
<protein>
    <recommendedName>
        <fullName evidence="3">Microcin J25-processing protein McjB C-terminal domain-containing protein</fullName>
    </recommendedName>
</protein>
<dbReference type="EMBL" id="AP023368">
    <property type="protein sequence ID" value="BCJ98343.1"/>
    <property type="molecule type" value="Genomic_DNA"/>
</dbReference>
<name>A0A7I8DIQ8_9FIRM</name>
<proteinExistence type="predicted"/>
<reference evidence="1 2" key="1">
    <citation type="submission" date="2020-08" db="EMBL/GenBank/DDBJ databases">
        <title>Draft genome sequencing of an Anaerocolumna strain isolated from anoxic soil subjected to BSD treatment.</title>
        <authorList>
            <person name="Uek A."/>
            <person name="Tonouchi A."/>
        </authorList>
    </citation>
    <scope>NUCLEOTIDE SEQUENCE [LARGE SCALE GENOMIC DNA]</scope>
    <source>
        <strain evidence="1 2">CTTW</strain>
    </source>
</reference>
<dbReference type="Proteomes" id="UP000515703">
    <property type="component" value="Chromosome"/>
</dbReference>
<gene>
    <name evidence="1" type="ORF">bsdcttw_13840</name>
</gene>
<evidence type="ECO:0000313" key="2">
    <source>
        <dbReference type="Proteomes" id="UP000515703"/>
    </source>
</evidence>
<dbReference type="KEGG" id="acht:bsdcttw_13840"/>
<keyword evidence="2" id="KW-1185">Reference proteome</keyword>
<reference evidence="1 2" key="2">
    <citation type="submission" date="2020-08" db="EMBL/GenBank/DDBJ databases">
        <authorList>
            <person name="Ueki A."/>
            <person name="Tonouchi A."/>
        </authorList>
    </citation>
    <scope>NUCLEOTIDE SEQUENCE [LARGE SCALE GENOMIC DNA]</scope>
    <source>
        <strain evidence="1 2">CTTW</strain>
    </source>
</reference>
<evidence type="ECO:0008006" key="3">
    <source>
        <dbReference type="Google" id="ProtNLM"/>
    </source>
</evidence>
<organism evidence="1 2">
    <name type="scientific">Anaerocolumna chitinilytica</name>
    <dbReference type="NCBI Taxonomy" id="1727145"/>
    <lineage>
        <taxon>Bacteria</taxon>
        <taxon>Bacillati</taxon>
        <taxon>Bacillota</taxon>
        <taxon>Clostridia</taxon>
        <taxon>Lachnospirales</taxon>
        <taxon>Lachnospiraceae</taxon>
        <taxon>Anaerocolumna</taxon>
    </lineage>
</organism>